<feature type="transmembrane region" description="Helical" evidence="8">
    <location>
        <begin position="318"/>
        <end position="335"/>
    </location>
</feature>
<keyword evidence="3" id="KW-1003">Cell membrane</keyword>
<dbReference type="STRING" id="1416806.CAL12_21610"/>
<keyword evidence="6 8" id="KW-1133">Transmembrane helix</keyword>
<feature type="transmembrane region" description="Helical" evidence="8">
    <location>
        <begin position="69"/>
        <end position="87"/>
    </location>
</feature>
<comment type="subcellular location">
    <subcellularLocation>
        <location evidence="1">Cell membrane</location>
        <topology evidence="1">Multi-pass membrane protein</topology>
    </subcellularLocation>
</comment>
<dbReference type="RefSeq" id="WP_086066496.1">
    <property type="nucleotide sequence ID" value="NZ_CP021108.1"/>
</dbReference>
<evidence type="ECO:0000256" key="3">
    <source>
        <dbReference type="ARBA" id="ARBA00022475"/>
    </source>
</evidence>
<keyword evidence="5" id="KW-0769">Symport</keyword>
<keyword evidence="7 8" id="KW-0472">Membrane</keyword>
<dbReference type="InterPro" id="IPR020846">
    <property type="entry name" value="MFS_dom"/>
</dbReference>
<dbReference type="EMBL" id="CP021108">
    <property type="protein sequence ID" value="ARP83157.1"/>
    <property type="molecule type" value="Genomic_DNA"/>
</dbReference>
<evidence type="ECO:0000259" key="9">
    <source>
        <dbReference type="PROSITE" id="PS50850"/>
    </source>
</evidence>
<evidence type="ECO:0000256" key="2">
    <source>
        <dbReference type="ARBA" id="ARBA00022448"/>
    </source>
</evidence>
<dbReference type="Pfam" id="PF07690">
    <property type="entry name" value="MFS_1"/>
    <property type="match status" value="1"/>
</dbReference>
<accession>A0A1W6YQ22</accession>
<organism evidence="10 11">
    <name type="scientific">Bordetella genomosp. 8</name>
    <dbReference type="NCBI Taxonomy" id="1416806"/>
    <lineage>
        <taxon>Bacteria</taxon>
        <taxon>Pseudomonadati</taxon>
        <taxon>Pseudomonadota</taxon>
        <taxon>Betaproteobacteria</taxon>
        <taxon>Burkholderiales</taxon>
        <taxon>Alcaligenaceae</taxon>
        <taxon>Bordetella</taxon>
    </lineage>
</organism>
<feature type="transmembrane region" description="Helical" evidence="8">
    <location>
        <begin position="347"/>
        <end position="372"/>
    </location>
</feature>
<evidence type="ECO:0000256" key="5">
    <source>
        <dbReference type="ARBA" id="ARBA00022847"/>
    </source>
</evidence>
<reference evidence="10 11" key="1">
    <citation type="submission" date="2017-05" db="EMBL/GenBank/DDBJ databases">
        <title>Complete and WGS of Bordetella genogroups.</title>
        <authorList>
            <person name="Spilker T."/>
            <person name="LiPuma J."/>
        </authorList>
    </citation>
    <scope>NUCLEOTIDE SEQUENCE [LARGE SCALE GENOMIC DNA]</scope>
    <source>
        <strain evidence="10 11">AU19157</strain>
    </source>
</reference>
<evidence type="ECO:0000256" key="7">
    <source>
        <dbReference type="ARBA" id="ARBA00023136"/>
    </source>
</evidence>
<feature type="transmembrane region" description="Helical" evidence="8">
    <location>
        <begin position="163"/>
        <end position="186"/>
    </location>
</feature>
<sequence>MQSPSAVALDQPRPSQALKARDYKTLALSALGGTLEFYDFVIFVFFTAVLGDLFFPPGIPGWLRQLQTFAIFAAGYLIRPLGGLVLAHFGDILGRKKMFVLSVMLMSIPTMAVGLLPTYAELGVAAPILLLLMRLLQGAAIGGEVPGAWVFVAEHVSRGRTGLACGTLTGGLTAGILLGSLVATAINAHFTPADVRDFGWRIPFLIGGVFGLVSVYLRRWLEETPVFDEIKRNKQLAKEMPVKTVLRQYRAQVAVSMLLTSLLAGAIIVIVLMMPILMQKSFHVDATTALVGSSIATFCLTLACAVAGMLADRFGQRRVLQVGCVLLAMTFYAFYRGISDPNASTTSWLTLYAITGTALGVIGVVPSAMVGVFPPEIRFTGISFSYNLAYAIFGGLTPIVISLWMAVDIMAPLYFLVAVCLVGAVTAAFLNRLSRP</sequence>
<dbReference type="Gene3D" id="1.20.1250.20">
    <property type="entry name" value="MFS general substrate transporter like domains"/>
    <property type="match status" value="2"/>
</dbReference>
<dbReference type="InterPro" id="IPR051084">
    <property type="entry name" value="H+-coupled_symporters"/>
</dbReference>
<feature type="transmembrane region" description="Helical" evidence="8">
    <location>
        <begin position="99"/>
        <end position="120"/>
    </location>
</feature>
<evidence type="ECO:0000256" key="1">
    <source>
        <dbReference type="ARBA" id="ARBA00004651"/>
    </source>
</evidence>
<keyword evidence="2" id="KW-0813">Transport</keyword>
<dbReference type="GO" id="GO:0005886">
    <property type="term" value="C:plasma membrane"/>
    <property type="evidence" value="ECO:0007669"/>
    <property type="project" value="UniProtKB-SubCell"/>
</dbReference>
<evidence type="ECO:0000256" key="8">
    <source>
        <dbReference type="SAM" id="Phobius"/>
    </source>
</evidence>
<feature type="transmembrane region" description="Helical" evidence="8">
    <location>
        <begin position="126"/>
        <end position="151"/>
    </location>
</feature>
<dbReference type="InterPro" id="IPR011701">
    <property type="entry name" value="MFS"/>
</dbReference>
<dbReference type="SUPFAM" id="SSF103473">
    <property type="entry name" value="MFS general substrate transporter"/>
    <property type="match status" value="1"/>
</dbReference>
<keyword evidence="11" id="KW-1185">Reference proteome</keyword>
<name>A0A1W6YQ22_9BORD</name>
<evidence type="ECO:0000313" key="10">
    <source>
        <dbReference type="EMBL" id="ARP83157.1"/>
    </source>
</evidence>
<feature type="transmembrane region" description="Helical" evidence="8">
    <location>
        <begin position="198"/>
        <end position="217"/>
    </location>
</feature>
<evidence type="ECO:0000256" key="6">
    <source>
        <dbReference type="ARBA" id="ARBA00022989"/>
    </source>
</evidence>
<dbReference type="InterPro" id="IPR036259">
    <property type="entry name" value="MFS_trans_sf"/>
</dbReference>
<dbReference type="GO" id="GO:0015293">
    <property type="term" value="F:symporter activity"/>
    <property type="evidence" value="ECO:0007669"/>
    <property type="project" value="UniProtKB-KW"/>
</dbReference>
<feature type="domain" description="Major facilitator superfamily (MFS) profile" evidence="9">
    <location>
        <begin position="25"/>
        <end position="435"/>
    </location>
</feature>
<dbReference type="AlphaFoldDB" id="A0A1W6YQ22"/>
<evidence type="ECO:0000256" key="4">
    <source>
        <dbReference type="ARBA" id="ARBA00022692"/>
    </source>
</evidence>
<feature type="transmembrane region" description="Helical" evidence="8">
    <location>
        <begin position="413"/>
        <end position="430"/>
    </location>
</feature>
<dbReference type="Proteomes" id="UP000194151">
    <property type="component" value="Chromosome"/>
</dbReference>
<feature type="transmembrane region" description="Helical" evidence="8">
    <location>
        <begin position="26"/>
        <end position="49"/>
    </location>
</feature>
<dbReference type="FunFam" id="1.20.1250.20:FF:000001">
    <property type="entry name" value="Dicarboxylate MFS transporter"/>
    <property type="match status" value="1"/>
</dbReference>
<proteinExistence type="predicted"/>
<keyword evidence="4 8" id="KW-0812">Transmembrane</keyword>
<feature type="transmembrane region" description="Helical" evidence="8">
    <location>
        <begin position="253"/>
        <end position="277"/>
    </location>
</feature>
<feature type="transmembrane region" description="Helical" evidence="8">
    <location>
        <begin position="289"/>
        <end position="311"/>
    </location>
</feature>
<dbReference type="PANTHER" id="PTHR43528">
    <property type="entry name" value="ALPHA-KETOGLUTARATE PERMEASE"/>
    <property type="match status" value="1"/>
</dbReference>
<dbReference type="PROSITE" id="PS50850">
    <property type="entry name" value="MFS"/>
    <property type="match status" value="1"/>
</dbReference>
<evidence type="ECO:0000313" key="11">
    <source>
        <dbReference type="Proteomes" id="UP000194151"/>
    </source>
</evidence>
<dbReference type="KEGG" id="bgv:CAL12_21610"/>
<feature type="transmembrane region" description="Helical" evidence="8">
    <location>
        <begin position="384"/>
        <end position="407"/>
    </location>
</feature>
<gene>
    <name evidence="10" type="ORF">CAL12_21610</name>
</gene>
<dbReference type="PANTHER" id="PTHR43528:SF7">
    <property type="entry name" value="MFS TRANSPORTER"/>
    <property type="match status" value="1"/>
</dbReference>
<protein>
    <submittedName>
        <fullName evidence="10">MFS transporter</fullName>
    </submittedName>
</protein>
<dbReference type="OrthoDB" id="183263at2"/>